<comment type="caution">
    <text evidence="2">The sequence shown here is derived from an EMBL/GenBank/DDBJ whole genome shotgun (WGS) entry which is preliminary data.</text>
</comment>
<feature type="transmembrane region" description="Helical" evidence="1">
    <location>
        <begin position="62"/>
        <end position="85"/>
    </location>
</feature>
<dbReference type="RefSeq" id="WP_148733579.1">
    <property type="nucleotide sequence ID" value="NZ_VSSB01000001.1"/>
</dbReference>
<keyword evidence="3" id="KW-1185">Reference proteome</keyword>
<protein>
    <submittedName>
        <fullName evidence="2">Uncharacterized protein</fullName>
    </submittedName>
</protein>
<gene>
    <name evidence="2" type="ORF">FYC51_11050</name>
</gene>
<evidence type="ECO:0000313" key="3">
    <source>
        <dbReference type="Proteomes" id="UP000325243"/>
    </source>
</evidence>
<keyword evidence="1" id="KW-0472">Membrane</keyword>
<organism evidence="2 3">
    <name type="scientific">Agromyces mariniharenae</name>
    <dbReference type="NCBI Taxonomy" id="2604423"/>
    <lineage>
        <taxon>Bacteria</taxon>
        <taxon>Bacillati</taxon>
        <taxon>Actinomycetota</taxon>
        <taxon>Actinomycetes</taxon>
        <taxon>Micrococcales</taxon>
        <taxon>Microbacteriaceae</taxon>
        <taxon>Agromyces</taxon>
    </lineage>
</organism>
<reference evidence="2 3" key="1">
    <citation type="submission" date="2019-08" db="EMBL/GenBank/DDBJ databases">
        <authorList>
            <person name="Hu J."/>
        </authorList>
    </citation>
    <scope>NUCLEOTIDE SEQUENCE [LARGE SCALE GENOMIC DNA]</scope>
    <source>
        <strain evidence="2 3">NEAU-184</strain>
    </source>
</reference>
<sequence length="103" mass="10924">MTTAPSPVVEAAPTTAAPTTVRAVPAPPSVHVRAVITWLAIFPLVAVGMVLIAPIAESWHPVLRAFVLTLVVVPLAVYVVVPQLMRAYGALRRRRAPRSGEVA</sequence>
<evidence type="ECO:0000256" key="1">
    <source>
        <dbReference type="SAM" id="Phobius"/>
    </source>
</evidence>
<dbReference type="Proteomes" id="UP000325243">
    <property type="component" value="Unassembled WGS sequence"/>
</dbReference>
<keyword evidence="1" id="KW-0812">Transmembrane</keyword>
<dbReference type="EMBL" id="VSSB01000001">
    <property type="protein sequence ID" value="TYL54116.1"/>
    <property type="molecule type" value="Genomic_DNA"/>
</dbReference>
<accession>A0A5S4V513</accession>
<name>A0A5S4V513_9MICO</name>
<dbReference type="AlphaFoldDB" id="A0A5S4V513"/>
<keyword evidence="1" id="KW-1133">Transmembrane helix</keyword>
<feature type="transmembrane region" description="Helical" evidence="1">
    <location>
        <begin position="35"/>
        <end position="56"/>
    </location>
</feature>
<proteinExistence type="predicted"/>
<evidence type="ECO:0000313" key="2">
    <source>
        <dbReference type="EMBL" id="TYL54116.1"/>
    </source>
</evidence>